<feature type="compositionally biased region" description="Polar residues" evidence="1">
    <location>
        <begin position="78"/>
        <end position="100"/>
    </location>
</feature>
<organism evidence="2 3">
    <name type="scientific">Swinepox virus (strain Swine/Nebraska/17077-99/1999)</name>
    <name type="common">SWPV</name>
    <dbReference type="NCBI Taxonomy" id="300880"/>
    <lineage>
        <taxon>Viruses</taxon>
        <taxon>Varidnaviria</taxon>
        <taxon>Bamfordvirae</taxon>
        <taxon>Nucleocytoviricota</taxon>
        <taxon>Pokkesviricetes</taxon>
        <taxon>Chitovirales</taxon>
        <taxon>Poxviridae</taxon>
        <taxon>Chordopoxvirinae</taxon>
        <taxon>Suipoxvirus</taxon>
        <taxon>Suipoxvirus swinepox</taxon>
        <taxon>Swinepox virus</taxon>
    </lineage>
</organism>
<proteinExistence type="predicted"/>
<gene>
    <name evidence="2" type="primary">SPV126</name>
</gene>
<evidence type="ECO:0000256" key="1">
    <source>
        <dbReference type="SAM" id="MobiDB-lite"/>
    </source>
</evidence>
<evidence type="ECO:0000313" key="2">
    <source>
        <dbReference type="EMBL" id="AAL69865.1"/>
    </source>
</evidence>
<dbReference type="Proteomes" id="UP000000871">
    <property type="component" value="Segment"/>
</dbReference>
<dbReference type="KEGG" id="vg:932357"/>
<dbReference type="EMBL" id="AF410153">
    <property type="protein sequence ID" value="AAL69865.1"/>
    <property type="molecule type" value="Genomic_DNA"/>
</dbReference>
<feature type="region of interest" description="Disordered" evidence="1">
    <location>
        <begin position="56"/>
        <end position="126"/>
    </location>
</feature>
<reference evidence="2 3" key="1">
    <citation type="journal article" date="2002" name="J. Virol.">
        <title>The genome of swinepox virus.</title>
        <authorList>
            <person name="Afonso C.L."/>
            <person name="Tulman E.R."/>
            <person name="Lu Z."/>
            <person name="Zsak L."/>
            <person name="Osorio F.A."/>
            <person name="Balinsky C."/>
            <person name="Kutish G.F."/>
            <person name="Rock D.L."/>
        </authorList>
    </citation>
    <scope>NUCLEOTIDE SEQUENCE [LARGE SCALE GENOMIC DNA]</scope>
    <source>
        <strain evidence="3">Swine/Nebraska/17077-99/1999</strain>
    </source>
</reference>
<protein>
    <submittedName>
        <fullName evidence="2">Uncharacterized protein</fullName>
    </submittedName>
</protein>
<dbReference type="RefSeq" id="NP_570286.1">
    <property type="nucleotide sequence ID" value="NC_003389.1"/>
</dbReference>
<dbReference type="GeneID" id="932357"/>
<keyword evidence="3" id="KW-1185">Reference proteome</keyword>
<evidence type="ECO:0000313" key="3">
    <source>
        <dbReference type="Proteomes" id="UP000000871"/>
    </source>
</evidence>
<name>Q8V3H0_SWPV1</name>
<feature type="compositionally biased region" description="Basic and acidic residues" evidence="1">
    <location>
        <begin position="101"/>
        <end position="126"/>
    </location>
</feature>
<accession>Q8V3H0</accession>
<organismHost>
    <name type="scientific">Sus scrofa</name>
    <name type="common">Pig</name>
    <dbReference type="NCBI Taxonomy" id="9823"/>
</organismHost>
<sequence length="126" mass="14544">MDMDMPYTNFDVNIYSKKQKISIFGSTPGISEEAPYIDIRIMCKHGFEESMIRPEDIEMASKPKPNKSTFVNHEDNNIDNNQKINHGDNNIDNTIDNSQKINHEDNNTIDNSQKKNHEDTIDNSQK</sequence>